<protein>
    <submittedName>
        <fullName evidence="1">Uncharacterized protein</fullName>
    </submittedName>
</protein>
<comment type="caution">
    <text evidence="1">The sequence shown here is derived from an EMBL/GenBank/DDBJ whole genome shotgun (WGS) entry which is preliminary data.</text>
</comment>
<accession>A0ACC0FVM3</accession>
<dbReference type="EMBL" id="CM045770">
    <property type="protein sequence ID" value="KAI7992739.1"/>
    <property type="molecule type" value="Genomic_DNA"/>
</dbReference>
<name>A0ACC0FVM3_9ERIC</name>
<organism evidence="1 2">
    <name type="scientific">Camellia lanceoleosa</name>
    <dbReference type="NCBI Taxonomy" id="1840588"/>
    <lineage>
        <taxon>Eukaryota</taxon>
        <taxon>Viridiplantae</taxon>
        <taxon>Streptophyta</taxon>
        <taxon>Embryophyta</taxon>
        <taxon>Tracheophyta</taxon>
        <taxon>Spermatophyta</taxon>
        <taxon>Magnoliopsida</taxon>
        <taxon>eudicotyledons</taxon>
        <taxon>Gunneridae</taxon>
        <taxon>Pentapetalae</taxon>
        <taxon>asterids</taxon>
        <taxon>Ericales</taxon>
        <taxon>Theaceae</taxon>
        <taxon>Camellia</taxon>
    </lineage>
</organism>
<sequence>MKQINRLPPEVVKHFTDPNAIEPPDMQLLFPFVESALPVAYGFLGVQLFQFKSILPDRKTKVDISLAGPFAGATLSFSMFAVGLLISSNPNAARDLVQVPSMLFQGSLLLGLISRATLDYVAMHTATVWVHPLVIASWCGLTTSAFNMLPVGCLDGGRAIQLGGPLSLPWGLYVLMCQRTPEKPCLNDVTGWNMEETVLTVAIFLVVLTLLPVWDELAKELGEKECSFGLLIERLIEVCFKFQPNAMLVLTDCE</sequence>
<evidence type="ECO:0000313" key="1">
    <source>
        <dbReference type="EMBL" id="KAI7992739.1"/>
    </source>
</evidence>
<reference evidence="1 2" key="1">
    <citation type="journal article" date="2022" name="Plant J.">
        <title>Chromosome-level genome of Camellia lanceoleosa provides a valuable resource for understanding genome evolution and self-incompatibility.</title>
        <authorList>
            <person name="Gong W."/>
            <person name="Xiao S."/>
            <person name="Wang L."/>
            <person name="Liao Z."/>
            <person name="Chang Y."/>
            <person name="Mo W."/>
            <person name="Hu G."/>
            <person name="Li W."/>
            <person name="Zhao G."/>
            <person name="Zhu H."/>
            <person name="Hu X."/>
            <person name="Ji K."/>
            <person name="Xiang X."/>
            <person name="Song Q."/>
            <person name="Yuan D."/>
            <person name="Jin S."/>
            <person name="Zhang L."/>
        </authorList>
    </citation>
    <scope>NUCLEOTIDE SEQUENCE [LARGE SCALE GENOMIC DNA]</scope>
    <source>
        <strain evidence="1">SQ_2022a</strain>
    </source>
</reference>
<dbReference type="Proteomes" id="UP001060215">
    <property type="component" value="Chromosome 13"/>
</dbReference>
<keyword evidence="2" id="KW-1185">Reference proteome</keyword>
<gene>
    <name evidence="1" type="ORF">LOK49_LG12G02160</name>
</gene>
<evidence type="ECO:0000313" key="2">
    <source>
        <dbReference type="Proteomes" id="UP001060215"/>
    </source>
</evidence>
<proteinExistence type="predicted"/>